<dbReference type="AlphaFoldDB" id="A0A075AX86"/>
<name>A0A075AX86_ROZAC</name>
<gene>
    <name evidence="1" type="ORF">O9G_003120</name>
</gene>
<dbReference type="HOGENOM" id="CLU_1750737_0_0_1"/>
<sequence>MTEHQKNEFQNWLNKEEQEDLKELFEEKIKDDDGELIPFSQYCLWDKDTWKDMLNDIATAGTVFGRLHEIKKASSAQVVMDVDFKPAILPSEHQKNEFQNWLNKDEQEDLKELFEQKMEDDDGELIPFGQYYLWKEPKWIQKLDTYGRY</sequence>
<reference evidence="1 2" key="1">
    <citation type="journal article" date="2013" name="Curr. Biol.">
        <title>Shared signatures of parasitism and phylogenomics unite Cryptomycota and microsporidia.</title>
        <authorList>
            <person name="James T.Y."/>
            <person name="Pelin A."/>
            <person name="Bonen L."/>
            <person name="Ahrendt S."/>
            <person name="Sain D."/>
            <person name="Corradi N."/>
            <person name="Stajich J.E."/>
        </authorList>
    </citation>
    <scope>NUCLEOTIDE SEQUENCE [LARGE SCALE GENOMIC DNA]</scope>
    <source>
        <strain evidence="1 2">CSF55</strain>
    </source>
</reference>
<evidence type="ECO:0000313" key="2">
    <source>
        <dbReference type="Proteomes" id="UP000030755"/>
    </source>
</evidence>
<dbReference type="EMBL" id="KE561074">
    <property type="protein sequence ID" value="EPZ33124.1"/>
    <property type="molecule type" value="Genomic_DNA"/>
</dbReference>
<dbReference type="Proteomes" id="UP000030755">
    <property type="component" value="Unassembled WGS sequence"/>
</dbReference>
<organism evidence="1 2">
    <name type="scientific">Rozella allomycis (strain CSF55)</name>
    <dbReference type="NCBI Taxonomy" id="988480"/>
    <lineage>
        <taxon>Eukaryota</taxon>
        <taxon>Fungi</taxon>
        <taxon>Fungi incertae sedis</taxon>
        <taxon>Cryptomycota</taxon>
        <taxon>Cryptomycota incertae sedis</taxon>
        <taxon>Rozella</taxon>
    </lineage>
</organism>
<evidence type="ECO:0000313" key="1">
    <source>
        <dbReference type="EMBL" id="EPZ33124.1"/>
    </source>
</evidence>
<keyword evidence="2" id="KW-1185">Reference proteome</keyword>
<protein>
    <submittedName>
        <fullName evidence="1">Uncharacterized protein</fullName>
    </submittedName>
</protein>
<proteinExistence type="predicted"/>
<accession>A0A075AX86</accession>